<dbReference type="CDD" id="cd00851">
    <property type="entry name" value="MTH1175"/>
    <property type="match status" value="1"/>
</dbReference>
<protein>
    <recommendedName>
        <fullName evidence="1">Dinitrogenase iron-molybdenum cofactor biosynthesis domain-containing protein</fullName>
    </recommendedName>
</protein>
<feature type="domain" description="Dinitrogenase iron-molybdenum cofactor biosynthesis" evidence="1">
    <location>
        <begin position="12"/>
        <end position="99"/>
    </location>
</feature>
<dbReference type="AlphaFoldDB" id="A0A644VRE6"/>
<gene>
    <name evidence="2" type="ORF">SDC9_39217</name>
</gene>
<evidence type="ECO:0000259" key="1">
    <source>
        <dbReference type="Pfam" id="PF02579"/>
    </source>
</evidence>
<reference evidence="2" key="1">
    <citation type="submission" date="2019-08" db="EMBL/GenBank/DDBJ databases">
        <authorList>
            <person name="Kucharzyk K."/>
            <person name="Murdoch R.W."/>
            <person name="Higgins S."/>
            <person name="Loffler F."/>
        </authorList>
    </citation>
    <scope>NUCLEOTIDE SEQUENCE</scope>
</reference>
<comment type="caution">
    <text evidence="2">The sequence shown here is derived from an EMBL/GenBank/DDBJ whole genome shotgun (WGS) entry which is preliminary data.</text>
</comment>
<evidence type="ECO:0000313" key="2">
    <source>
        <dbReference type="EMBL" id="MPL93092.1"/>
    </source>
</evidence>
<proteinExistence type="predicted"/>
<dbReference type="EMBL" id="VSSQ01000380">
    <property type="protein sequence ID" value="MPL93092.1"/>
    <property type="molecule type" value="Genomic_DNA"/>
</dbReference>
<accession>A0A644VRE6</accession>
<organism evidence="2">
    <name type="scientific">bioreactor metagenome</name>
    <dbReference type="NCBI Taxonomy" id="1076179"/>
    <lineage>
        <taxon>unclassified sequences</taxon>
        <taxon>metagenomes</taxon>
        <taxon>ecological metagenomes</taxon>
    </lineage>
</organism>
<dbReference type="InterPro" id="IPR033913">
    <property type="entry name" value="MTH1175_dom"/>
</dbReference>
<dbReference type="InterPro" id="IPR003731">
    <property type="entry name" value="Di-Nase_FeMo-co_biosynth"/>
</dbReference>
<dbReference type="Pfam" id="PF02579">
    <property type="entry name" value="Nitro_FeMo-Co"/>
    <property type="match status" value="1"/>
</dbReference>
<dbReference type="PANTHER" id="PTHR42983:SF1">
    <property type="entry name" value="IRON-MOLYBDENUM PROTEIN"/>
    <property type="match status" value="1"/>
</dbReference>
<dbReference type="Gene3D" id="3.30.420.130">
    <property type="entry name" value="Dinitrogenase iron-molybdenum cofactor biosynthesis domain"/>
    <property type="match status" value="1"/>
</dbReference>
<dbReference type="PANTHER" id="PTHR42983">
    <property type="entry name" value="DINITROGENASE IRON-MOLYBDENUM COFACTOR PROTEIN-RELATED"/>
    <property type="match status" value="1"/>
</dbReference>
<dbReference type="InterPro" id="IPR036105">
    <property type="entry name" value="DiNase_FeMo-co_biosyn_sf"/>
</dbReference>
<dbReference type="SUPFAM" id="SSF53146">
    <property type="entry name" value="Nitrogenase accessory factor-like"/>
    <property type="match status" value="1"/>
</dbReference>
<sequence length="112" mass="12513">MRKRIAIPTENGFLCSHFGHCESFYVADIENEEIITSNFVKPPKHEPGLYPAWIKEQGVNEVICGGVGEKAQILFAQQNITLYIGADKKNPEDLVRDLISGRLKTGQNACDH</sequence>
<name>A0A644VRE6_9ZZZZ</name>